<feature type="region of interest" description="Disordered" evidence="1">
    <location>
        <begin position="1"/>
        <end position="41"/>
    </location>
</feature>
<evidence type="ECO:0008006" key="5">
    <source>
        <dbReference type="Google" id="ProtNLM"/>
    </source>
</evidence>
<gene>
    <name evidence="3" type="ORF">GCM10009727_77790</name>
</gene>
<accession>A0ABP5M4D1</accession>
<dbReference type="EMBL" id="BAAAMR010000105">
    <property type="protein sequence ID" value="GAA2162431.1"/>
    <property type="molecule type" value="Genomic_DNA"/>
</dbReference>
<keyword evidence="2" id="KW-1133">Transmembrane helix</keyword>
<organism evidence="3 4">
    <name type="scientific">Actinomadura napierensis</name>
    <dbReference type="NCBI Taxonomy" id="267854"/>
    <lineage>
        <taxon>Bacteria</taxon>
        <taxon>Bacillati</taxon>
        <taxon>Actinomycetota</taxon>
        <taxon>Actinomycetes</taxon>
        <taxon>Streptosporangiales</taxon>
        <taxon>Thermomonosporaceae</taxon>
        <taxon>Actinomadura</taxon>
    </lineage>
</organism>
<sequence length="201" mass="20306">MHRVPGRPAQEAAGHPGRRTPRVGKDGECRALGGRPAGHHPPVRAIVRAGLVPGAVVCGAIACGAGPAALAAGPVVTPARARPGETVAVSGACPAGDRGVRVTGAATGEGAVRAGRFRVEARVTGETGRRPVTVRCVPSGRAGRASLEVRRPHRPRPHGWAMGGGDQLDVPWTSVALVLVAGAAGTGAAALVRSRFRRTRG</sequence>
<keyword evidence="2" id="KW-0472">Membrane</keyword>
<keyword evidence="4" id="KW-1185">Reference proteome</keyword>
<evidence type="ECO:0000313" key="3">
    <source>
        <dbReference type="EMBL" id="GAA2162431.1"/>
    </source>
</evidence>
<keyword evidence="2" id="KW-0812">Transmembrane</keyword>
<dbReference type="Proteomes" id="UP001501020">
    <property type="component" value="Unassembled WGS sequence"/>
</dbReference>
<protein>
    <recommendedName>
        <fullName evidence="5">Sortase</fullName>
    </recommendedName>
</protein>
<feature type="transmembrane region" description="Helical" evidence="2">
    <location>
        <begin position="172"/>
        <end position="192"/>
    </location>
</feature>
<evidence type="ECO:0000256" key="1">
    <source>
        <dbReference type="SAM" id="MobiDB-lite"/>
    </source>
</evidence>
<evidence type="ECO:0000313" key="4">
    <source>
        <dbReference type="Proteomes" id="UP001501020"/>
    </source>
</evidence>
<reference evidence="4" key="1">
    <citation type="journal article" date="2019" name="Int. J. Syst. Evol. Microbiol.">
        <title>The Global Catalogue of Microorganisms (GCM) 10K type strain sequencing project: providing services to taxonomists for standard genome sequencing and annotation.</title>
        <authorList>
            <consortium name="The Broad Institute Genomics Platform"/>
            <consortium name="The Broad Institute Genome Sequencing Center for Infectious Disease"/>
            <person name="Wu L."/>
            <person name="Ma J."/>
        </authorList>
    </citation>
    <scope>NUCLEOTIDE SEQUENCE [LARGE SCALE GENOMIC DNA]</scope>
    <source>
        <strain evidence="4">JCM 13850</strain>
    </source>
</reference>
<evidence type="ECO:0000256" key="2">
    <source>
        <dbReference type="SAM" id="Phobius"/>
    </source>
</evidence>
<proteinExistence type="predicted"/>
<comment type="caution">
    <text evidence="3">The sequence shown here is derived from an EMBL/GenBank/DDBJ whole genome shotgun (WGS) entry which is preliminary data.</text>
</comment>
<name>A0ABP5M4D1_9ACTN</name>